<dbReference type="HOGENOM" id="CLU_045647_5_3_12"/>
<evidence type="ECO:0000256" key="1">
    <source>
        <dbReference type="ARBA" id="ARBA00022490"/>
    </source>
</evidence>
<dbReference type="Pfam" id="PF04079">
    <property type="entry name" value="SMC_ScpB"/>
    <property type="match status" value="1"/>
</dbReference>
<dbReference type="InterPro" id="IPR005234">
    <property type="entry name" value="ScpB_csome_segregation"/>
</dbReference>
<dbReference type="NCBIfam" id="TIGR00281">
    <property type="entry name" value="SMC-Scp complex subunit ScpB"/>
    <property type="match status" value="1"/>
</dbReference>
<evidence type="ECO:0000256" key="4">
    <source>
        <dbReference type="ARBA" id="ARBA00023306"/>
    </source>
</evidence>
<dbReference type="Gene3D" id="1.10.10.10">
    <property type="entry name" value="Winged helix-like DNA-binding domain superfamily/Winged helix DNA-binding domain"/>
    <property type="match status" value="2"/>
</dbReference>
<gene>
    <name evidence="5" type="ORF">L21SP2_1789</name>
</gene>
<reference evidence="5 6" key="1">
    <citation type="journal article" date="2015" name="Stand. Genomic Sci.">
        <title>Complete genome sequence and description of Salinispira pacifica gen. nov., sp. nov., a novel spirochaete isolated form a hypersaline microbial mat.</title>
        <authorList>
            <person name="Ben Hania W."/>
            <person name="Joseph M."/>
            <person name="Schumann P."/>
            <person name="Bunk B."/>
            <person name="Fiebig A."/>
            <person name="Sproer C."/>
            <person name="Klenk H.P."/>
            <person name="Fardeau M.L."/>
            <person name="Spring S."/>
        </authorList>
    </citation>
    <scope>NUCLEOTIDE SEQUENCE [LARGE SCALE GENOMIC DNA]</scope>
    <source>
        <strain evidence="5 6">L21-RPul-D2</strain>
    </source>
</reference>
<dbReference type="KEGG" id="slr:L21SP2_1789"/>
<dbReference type="PANTHER" id="PTHR34298">
    <property type="entry name" value="SEGREGATION AND CONDENSATION PROTEIN B"/>
    <property type="match status" value="1"/>
</dbReference>
<dbReference type="OrthoDB" id="9806226at2"/>
<dbReference type="InterPro" id="IPR036390">
    <property type="entry name" value="WH_DNA-bd_sf"/>
</dbReference>
<evidence type="ECO:0000313" key="5">
    <source>
        <dbReference type="EMBL" id="AHC15166.1"/>
    </source>
</evidence>
<proteinExistence type="predicted"/>
<dbReference type="InterPro" id="IPR036388">
    <property type="entry name" value="WH-like_DNA-bd_sf"/>
</dbReference>
<evidence type="ECO:0000256" key="3">
    <source>
        <dbReference type="ARBA" id="ARBA00022829"/>
    </source>
</evidence>
<keyword evidence="1" id="KW-0963">Cytoplasm</keyword>
<dbReference type="Proteomes" id="UP000018680">
    <property type="component" value="Chromosome"/>
</dbReference>
<dbReference type="PATRIC" id="fig|1307761.3.peg.1783"/>
<dbReference type="AlphaFoldDB" id="V5WJ19"/>
<keyword evidence="6" id="KW-1185">Reference proteome</keyword>
<dbReference type="eggNOG" id="COG1386">
    <property type="taxonomic scope" value="Bacteria"/>
</dbReference>
<dbReference type="STRING" id="1307761.L21SP2_1789"/>
<dbReference type="PIRSF" id="PIRSF019345">
    <property type="entry name" value="ScpB"/>
    <property type="match status" value="1"/>
</dbReference>
<dbReference type="PANTHER" id="PTHR34298:SF2">
    <property type="entry name" value="SEGREGATION AND CONDENSATION PROTEIN B"/>
    <property type="match status" value="1"/>
</dbReference>
<dbReference type="SUPFAM" id="SSF46785">
    <property type="entry name" value="Winged helix' DNA-binding domain"/>
    <property type="match status" value="2"/>
</dbReference>
<accession>V5WJ19</accession>
<keyword evidence="4" id="KW-0131">Cell cycle</keyword>
<dbReference type="GO" id="GO:0051301">
    <property type="term" value="P:cell division"/>
    <property type="evidence" value="ECO:0007669"/>
    <property type="project" value="UniProtKB-KW"/>
</dbReference>
<evidence type="ECO:0000313" key="6">
    <source>
        <dbReference type="Proteomes" id="UP000018680"/>
    </source>
</evidence>
<dbReference type="EMBL" id="CP006939">
    <property type="protein sequence ID" value="AHC15166.1"/>
    <property type="molecule type" value="Genomic_DNA"/>
</dbReference>
<evidence type="ECO:0000256" key="2">
    <source>
        <dbReference type="ARBA" id="ARBA00022618"/>
    </source>
</evidence>
<dbReference type="GO" id="GO:0051304">
    <property type="term" value="P:chromosome separation"/>
    <property type="evidence" value="ECO:0007669"/>
    <property type="project" value="InterPro"/>
</dbReference>
<dbReference type="RefSeq" id="WP_024268084.1">
    <property type="nucleotide sequence ID" value="NC_023035.1"/>
</dbReference>
<sequence length="182" mass="20589">MKLKTETALLEAILFLEPDPVHISSLAKISGLSKDAVSAVLLQLEELYTQEERGIELMRLGDSYQLTPKQSLWNNLKDRYGKQNTQRLSKAAMETLSIIAYSQPITRGEIESIRGVSSDSMIKLLQNRELIQEVGKKDAPGRPTQFGTTRTFLKVFRLSSIADLPKLDEVEQARFELHKDEL</sequence>
<keyword evidence="3" id="KW-0159">Chromosome partition</keyword>
<organism evidence="5 6">
    <name type="scientific">Salinispira pacifica</name>
    <dbReference type="NCBI Taxonomy" id="1307761"/>
    <lineage>
        <taxon>Bacteria</taxon>
        <taxon>Pseudomonadati</taxon>
        <taxon>Spirochaetota</taxon>
        <taxon>Spirochaetia</taxon>
        <taxon>Spirochaetales</taxon>
        <taxon>Spirochaetaceae</taxon>
        <taxon>Salinispira</taxon>
    </lineage>
</organism>
<name>V5WJ19_9SPIO</name>
<protein>
    <submittedName>
        <fullName evidence="5">Segregation and condensation protein B</fullName>
    </submittedName>
</protein>
<keyword evidence="2" id="KW-0132">Cell division</keyword>